<dbReference type="InterPro" id="IPR036156">
    <property type="entry name" value="Beta-gal/glucu_dom_sf"/>
</dbReference>
<accession>X0WGL5</accession>
<evidence type="ECO:0000259" key="1">
    <source>
        <dbReference type="Pfam" id="PF17753"/>
    </source>
</evidence>
<dbReference type="InterPro" id="IPR041625">
    <property type="entry name" value="Beta-mannosidase_Ig"/>
</dbReference>
<reference evidence="2" key="1">
    <citation type="journal article" date="2014" name="Front. Microbiol.">
        <title>High frequency of phylogenetically diverse reductive dehalogenase-homologous genes in deep subseafloor sedimentary metagenomes.</title>
        <authorList>
            <person name="Kawai M."/>
            <person name="Futagami T."/>
            <person name="Toyoda A."/>
            <person name="Takaki Y."/>
            <person name="Nishi S."/>
            <person name="Hori S."/>
            <person name="Arai W."/>
            <person name="Tsubouchi T."/>
            <person name="Morono Y."/>
            <person name="Uchiyama I."/>
            <person name="Ito T."/>
            <person name="Fujiyama A."/>
            <person name="Inagaki F."/>
            <person name="Takami H."/>
        </authorList>
    </citation>
    <scope>NUCLEOTIDE SEQUENCE</scope>
    <source>
        <strain evidence="2">Expedition CK06-06</strain>
    </source>
</reference>
<name>X0WGL5_9ZZZZ</name>
<sequence length="64" mass="7121">MTGESLARFVELSLDGVDVVFSDNYFDLPAGRTVELISPLPDGWTVDQARKALRVRSLYDSFAL</sequence>
<evidence type="ECO:0000313" key="2">
    <source>
        <dbReference type="EMBL" id="GAG29830.1"/>
    </source>
</evidence>
<protein>
    <recommendedName>
        <fullName evidence="1">Beta-mannosidase Ig-fold domain-containing protein</fullName>
    </recommendedName>
</protein>
<dbReference type="AlphaFoldDB" id="X0WGL5"/>
<dbReference type="Pfam" id="PF17753">
    <property type="entry name" value="Ig_mannosidase"/>
    <property type="match status" value="1"/>
</dbReference>
<gene>
    <name evidence="2" type="ORF">S01H1_71751</name>
</gene>
<dbReference type="SUPFAM" id="SSF49303">
    <property type="entry name" value="beta-Galactosidase/glucuronidase domain"/>
    <property type="match status" value="1"/>
</dbReference>
<proteinExistence type="predicted"/>
<organism evidence="2">
    <name type="scientific">marine sediment metagenome</name>
    <dbReference type="NCBI Taxonomy" id="412755"/>
    <lineage>
        <taxon>unclassified sequences</taxon>
        <taxon>metagenomes</taxon>
        <taxon>ecological metagenomes</taxon>
    </lineage>
</organism>
<dbReference type="Gene3D" id="2.60.40.10">
    <property type="entry name" value="Immunoglobulins"/>
    <property type="match status" value="1"/>
</dbReference>
<dbReference type="EMBL" id="BARS01047803">
    <property type="protein sequence ID" value="GAG29830.1"/>
    <property type="molecule type" value="Genomic_DNA"/>
</dbReference>
<feature type="domain" description="Beta-mannosidase Ig-fold" evidence="1">
    <location>
        <begin position="4"/>
        <end position="61"/>
    </location>
</feature>
<dbReference type="InterPro" id="IPR013783">
    <property type="entry name" value="Ig-like_fold"/>
</dbReference>
<comment type="caution">
    <text evidence="2">The sequence shown here is derived from an EMBL/GenBank/DDBJ whole genome shotgun (WGS) entry which is preliminary data.</text>
</comment>